<dbReference type="AlphaFoldDB" id="A0A8X7UNG0"/>
<dbReference type="OrthoDB" id="693793at2759"/>
<dbReference type="Proteomes" id="UP000886595">
    <property type="component" value="Unassembled WGS sequence"/>
</dbReference>
<proteinExistence type="predicted"/>
<sequence>MIGDNDGDSGSKNDGEPGPKKDDGDVSFSDDGMGIVKVMLVEGERKEAEDLGSPGRSLGAIGEERVSYSSALVEGSTAVDHSPEFVVKDGVAEELESMTEKESLTGSKPLNLSVVVEKSTDKEEWAYVGTSKGRQTSPIKKAESCRSPNGFQVLQDLREEGEIDGEDEDIMEENLENVVTKEDIAKVVEVDDGGGADEDGLVVKDLQSADASADLTGDTKVSIQRQSSSSRGRDRGSKKHIVNSRDLVQVITQQNKGDSKGDGSFEIKIFIGILIFHCSTRSLTVDQPCLISPTREEPALAIGYGKIGDSKIWLISTLIQSQRALDSFLSGTREIISHSLWPPWICSIGGASTLTYSPRISLCLTIDLQQVDSLVYLNSFFAHHHTLCGPFVFPILVFAEISNLCMGSSHRLRSSHMADIKGKGILYEDDDAPIILMDQDDTLIANEFSLSLIGKILYPKKQNVEKLLQKMPSQWGWQMHV</sequence>
<name>A0A8X7UNG0_BRACI</name>
<evidence type="ECO:0000313" key="3">
    <source>
        <dbReference type="Proteomes" id="UP000886595"/>
    </source>
</evidence>
<dbReference type="EMBL" id="JAAMPC010000011">
    <property type="protein sequence ID" value="KAG2282471.1"/>
    <property type="molecule type" value="Genomic_DNA"/>
</dbReference>
<feature type="compositionally biased region" description="Basic and acidic residues" evidence="1">
    <location>
        <begin position="9"/>
        <end position="24"/>
    </location>
</feature>
<evidence type="ECO:0000313" key="2">
    <source>
        <dbReference type="EMBL" id="KAG2282471.1"/>
    </source>
</evidence>
<evidence type="ECO:0000256" key="1">
    <source>
        <dbReference type="SAM" id="MobiDB-lite"/>
    </source>
</evidence>
<accession>A0A8X7UNG0</accession>
<reference evidence="2 3" key="1">
    <citation type="submission" date="2020-02" db="EMBL/GenBank/DDBJ databases">
        <authorList>
            <person name="Ma Q."/>
            <person name="Huang Y."/>
            <person name="Song X."/>
            <person name="Pei D."/>
        </authorList>
    </citation>
    <scope>NUCLEOTIDE SEQUENCE [LARGE SCALE GENOMIC DNA]</scope>
    <source>
        <strain evidence="2">Sxm20200214</strain>
        <tissue evidence="2">Leaf</tissue>
    </source>
</reference>
<gene>
    <name evidence="2" type="ORF">Bca52824_053691</name>
</gene>
<comment type="caution">
    <text evidence="2">The sequence shown here is derived from an EMBL/GenBank/DDBJ whole genome shotgun (WGS) entry which is preliminary data.</text>
</comment>
<feature type="region of interest" description="Disordered" evidence="1">
    <location>
        <begin position="215"/>
        <end position="239"/>
    </location>
</feature>
<organism evidence="2 3">
    <name type="scientific">Brassica carinata</name>
    <name type="common">Ethiopian mustard</name>
    <name type="synonym">Abyssinian cabbage</name>
    <dbReference type="NCBI Taxonomy" id="52824"/>
    <lineage>
        <taxon>Eukaryota</taxon>
        <taxon>Viridiplantae</taxon>
        <taxon>Streptophyta</taxon>
        <taxon>Embryophyta</taxon>
        <taxon>Tracheophyta</taxon>
        <taxon>Spermatophyta</taxon>
        <taxon>Magnoliopsida</taxon>
        <taxon>eudicotyledons</taxon>
        <taxon>Gunneridae</taxon>
        <taxon>Pentapetalae</taxon>
        <taxon>rosids</taxon>
        <taxon>malvids</taxon>
        <taxon>Brassicales</taxon>
        <taxon>Brassicaceae</taxon>
        <taxon>Brassiceae</taxon>
        <taxon>Brassica</taxon>
    </lineage>
</organism>
<feature type="region of interest" description="Disordered" evidence="1">
    <location>
        <begin position="1"/>
        <end position="31"/>
    </location>
</feature>
<keyword evidence="3" id="KW-1185">Reference proteome</keyword>
<protein>
    <submittedName>
        <fullName evidence="2">Uncharacterized protein</fullName>
    </submittedName>
</protein>